<protein>
    <submittedName>
        <fullName evidence="2">Uncharacterized protein</fullName>
    </submittedName>
</protein>
<feature type="transmembrane region" description="Helical" evidence="1">
    <location>
        <begin position="81"/>
        <end position="101"/>
    </location>
</feature>
<keyword evidence="1" id="KW-0812">Transmembrane</keyword>
<evidence type="ECO:0000256" key="1">
    <source>
        <dbReference type="SAM" id="Phobius"/>
    </source>
</evidence>
<evidence type="ECO:0000313" key="3">
    <source>
        <dbReference type="Proteomes" id="UP000318380"/>
    </source>
</evidence>
<feature type="transmembrane region" description="Helical" evidence="1">
    <location>
        <begin position="12"/>
        <end position="30"/>
    </location>
</feature>
<dbReference type="EMBL" id="VIVK01000001">
    <property type="protein sequence ID" value="TWD82636.1"/>
    <property type="molecule type" value="Genomic_DNA"/>
</dbReference>
<evidence type="ECO:0000313" key="2">
    <source>
        <dbReference type="EMBL" id="TWD82636.1"/>
    </source>
</evidence>
<accession>A0A561BUR9</accession>
<dbReference type="AlphaFoldDB" id="A0A561BUR9"/>
<dbReference type="RefSeq" id="WP_145808368.1">
    <property type="nucleotide sequence ID" value="NZ_VIVK01000001.1"/>
</dbReference>
<feature type="transmembrane region" description="Helical" evidence="1">
    <location>
        <begin position="107"/>
        <end position="126"/>
    </location>
</feature>
<gene>
    <name evidence="2" type="ORF">FB561_3772</name>
</gene>
<dbReference type="OrthoDB" id="4826010at2"/>
<keyword evidence="1" id="KW-0472">Membrane</keyword>
<keyword evidence="1" id="KW-1133">Transmembrane helix</keyword>
<organism evidence="2 3">
    <name type="scientific">Kribbella amoyensis</name>
    <dbReference type="NCBI Taxonomy" id="996641"/>
    <lineage>
        <taxon>Bacteria</taxon>
        <taxon>Bacillati</taxon>
        <taxon>Actinomycetota</taxon>
        <taxon>Actinomycetes</taxon>
        <taxon>Propionibacteriales</taxon>
        <taxon>Kribbellaceae</taxon>
        <taxon>Kribbella</taxon>
    </lineage>
</organism>
<proteinExistence type="predicted"/>
<keyword evidence="3" id="KW-1185">Reference proteome</keyword>
<dbReference type="Proteomes" id="UP000318380">
    <property type="component" value="Unassembled WGS sequence"/>
</dbReference>
<feature type="transmembrane region" description="Helical" evidence="1">
    <location>
        <begin position="42"/>
        <end position="61"/>
    </location>
</feature>
<reference evidence="2 3" key="1">
    <citation type="submission" date="2019-06" db="EMBL/GenBank/DDBJ databases">
        <title>Sequencing the genomes of 1000 actinobacteria strains.</title>
        <authorList>
            <person name="Klenk H.-P."/>
        </authorList>
    </citation>
    <scope>NUCLEOTIDE SEQUENCE [LARGE SCALE GENOMIC DNA]</scope>
    <source>
        <strain evidence="2 3">DSM 24683</strain>
    </source>
</reference>
<comment type="caution">
    <text evidence="2">The sequence shown here is derived from an EMBL/GenBank/DDBJ whole genome shotgun (WGS) entry which is preliminary data.</text>
</comment>
<sequence length="157" mass="17296">MSARTPVTARLRTLAILELVNVALIGWLVFTVLRAPITAANAAGYLAAAFLLVVGSAYWFAKLHQLRGNSARPPGLAVFRVLRSACPVLLVVAAGIVGLGFDDSPRHVVPGLVLLALAIAEYVNYFHWQLMYDNPTDLRRLRRTRRLSRSHLALDLR</sequence>
<name>A0A561BUR9_9ACTN</name>